<evidence type="ECO:0000313" key="3">
    <source>
        <dbReference type="Proteomes" id="UP000045706"/>
    </source>
</evidence>
<feature type="region of interest" description="Disordered" evidence="1">
    <location>
        <begin position="1"/>
        <end position="85"/>
    </location>
</feature>
<sequence length="101" mass="10606">AVSLSHPEPHLSQLFPAPGRPVHGAAADDGPRRRGRQAAAGDHGRAAGQRRRQVQGAGAGAAAGRVRPLPGGREGQERAGDGEEARGVCAHRLERLCRRRD</sequence>
<dbReference type="Proteomes" id="UP000045706">
    <property type="component" value="Unassembled WGS sequence"/>
</dbReference>
<feature type="non-terminal residue" evidence="2">
    <location>
        <position position="1"/>
    </location>
</feature>
<feature type="non-terminal residue" evidence="2">
    <location>
        <position position="101"/>
    </location>
</feature>
<gene>
    <name evidence="2" type="ORF">BN1723_020563</name>
</gene>
<evidence type="ECO:0000313" key="2">
    <source>
        <dbReference type="EMBL" id="CRK48474.1"/>
    </source>
</evidence>
<organism evidence="2 3">
    <name type="scientific">Verticillium longisporum</name>
    <name type="common">Verticillium dahliae var. longisporum</name>
    <dbReference type="NCBI Taxonomy" id="100787"/>
    <lineage>
        <taxon>Eukaryota</taxon>
        <taxon>Fungi</taxon>
        <taxon>Dikarya</taxon>
        <taxon>Ascomycota</taxon>
        <taxon>Pezizomycotina</taxon>
        <taxon>Sordariomycetes</taxon>
        <taxon>Hypocreomycetidae</taxon>
        <taxon>Glomerellales</taxon>
        <taxon>Plectosphaerellaceae</taxon>
        <taxon>Verticillium</taxon>
    </lineage>
</organism>
<feature type="compositionally biased region" description="Basic and acidic residues" evidence="1">
    <location>
        <begin position="74"/>
        <end position="85"/>
    </location>
</feature>
<reference evidence="3" key="1">
    <citation type="submission" date="2015-05" db="EMBL/GenBank/DDBJ databases">
        <authorList>
            <person name="Fogelqvist Johan"/>
        </authorList>
    </citation>
    <scope>NUCLEOTIDE SEQUENCE [LARGE SCALE GENOMIC DNA]</scope>
</reference>
<accession>A0A0G4NPX8</accession>
<feature type="compositionally biased region" description="Low complexity" evidence="1">
    <location>
        <begin position="54"/>
        <end position="71"/>
    </location>
</feature>
<evidence type="ECO:0000256" key="1">
    <source>
        <dbReference type="SAM" id="MobiDB-lite"/>
    </source>
</evidence>
<dbReference type="EMBL" id="CVQI01037560">
    <property type="protein sequence ID" value="CRK48474.1"/>
    <property type="molecule type" value="Genomic_DNA"/>
</dbReference>
<dbReference type="AlphaFoldDB" id="A0A0G4NPX8"/>
<name>A0A0G4NPX8_VERLO</name>
<protein>
    <submittedName>
        <fullName evidence="2">Uncharacterized protein</fullName>
    </submittedName>
</protein>
<proteinExistence type="predicted"/>